<evidence type="ECO:0000313" key="2">
    <source>
        <dbReference type="EMBL" id="PAA47052.1"/>
    </source>
</evidence>
<dbReference type="EMBL" id="NIVC01004596">
    <property type="protein sequence ID" value="PAA47052.1"/>
    <property type="molecule type" value="Genomic_DNA"/>
</dbReference>
<reference evidence="2 3" key="1">
    <citation type="submission" date="2017-06" db="EMBL/GenBank/DDBJ databases">
        <title>A platform for efficient transgenesis in Macrostomum lignano, a flatworm model organism for stem cell research.</title>
        <authorList>
            <person name="Berezikov E."/>
        </authorList>
    </citation>
    <scope>NUCLEOTIDE SEQUENCE [LARGE SCALE GENOMIC DNA]</scope>
    <source>
        <strain evidence="2">DV1</strain>
        <tissue evidence="2">Whole organism</tissue>
    </source>
</reference>
<feature type="transmembrane region" description="Helical" evidence="1">
    <location>
        <begin position="54"/>
        <end position="73"/>
    </location>
</feature>
<sequence>MTARPLFTWCFEETVLRWLPCLWLAVCALPYAVYLKRQPRLRQLPKQRLNVVKILICLTLAGLAATELIRSLTHRAGQVSTVIVVGSGIQLAAYLLVSVFIRVEFRKGIAAC</sequence>
<keyword evidence="1" id="KW-0472">Membrane</keyword>
<accession>A0A267DEQ3</accession>
<name>A0A267DEQ3_9PLAT</name>
<organism evidence="2 3">
    <name type="scientific">Macrostomum lignano</name>
    <dbReference type="NCBI Taxonomy" id="282301"/>
    <lineage>
        <taxon>Eukaryota</taxon>
        <taxon>Metazoa</taxon>
        <taxon>Spiralia</taxon>
        <taxon>Lophotrochozoa</taxon>
        <taxon>Platyhelminthes</taxon>
        <taxon>Rhabditophora</taxon>
        <taxon>Macrostomorpha</taxon>
        <taxon>Macrostomida</taxon>
        <taxon>Macrostomidae</taxon>
        <taxon>Macrostomum</taxon>
    </lineage>
</organism>
<evidence type="ECO:0000313" key="3">
    <source>
        <dbReference type="Proteomes" id="UP000215902"/>
    </source>
</evidence>
<evidence type="ECO:0000256" key="1">
    <source>
        <dbReference type="SAM" id="Phobius"/>
    </source>
</evidence>
<dbReference type="Proteomes" id="UP000215902">
    <property type="component" value="Unassembled WGS sequence"/>
</dbReference>
<keyword evidence="3" id="KW-1185">Reference proteome</keyword>
<keyword evidence="1" id="KW-1133">Transmembrane helix</keyword>
<feature type="non-terminal residue" evidence="2">
    <location>
        <position position="112"/>
    </location>
</feature>
<proteinExistence type="predicted"/>
<feature type="transmembrane region" description="Helical" evidence="1">
    <location>
        <begin position="79"/>
        <end position="101"/>
    </location>
</feature>
<dbReference type="AlphaFoldDB" id="A0A267DEQ3"/>
<dbReference type="STRING" id="282301.A0A267DEQ3"/>
<comment type="caution">
    <text evidence="2">The sequence shown here is derived from an EMBL/GenBank/DDBJ whole genome shotgun (WGS) entry which is preliminary data.</text>
</comment>
<keyword evidence="1" id="KW-0812">Transmembrane</keyword>
<gene>
    <name evidence="2" type="ORF">BOX15_Mlig029003g3</name>
</gene>
<feature type="transmembrane region" description="Helical" evidence="1">
    <location>
        <begin position="15"/>
        <end position="34"/>
    </location>
</feature>
<dbReference type="OrthoDB" id="8941168at2759"/>
<protein>
    <submittedName>
        <fullName evidence="2">Uncharacterized protein</fullName>
    </submittedName>
</protein>